<dbReference type="InterPro" id="IPR001851">
    <property type="entry name" value="ABC_transp_permease"/>
</dbReference>
<dbReference type="EMBL" id="JBBMFM010000060">
    <property type="protein sequence ID" value="MEQ2426404.1"/>
    <property type="molecule type" value="Genomic_DNA"/>
</dbReference>
<protein>
    <submittedName>
        <fullName evidence="9">ABC transporter permease</fullName>
    </submittedName>
</protein>
<keyword evidence="6 8" id="KW-1133">Transmembrane helix</keyword>
<dbReference type="PANTHER" id="PTHR32196">
    <property type="entry name" value="ABC TRANSPORTER PERMEASE PROTEIN YPHD-RELATED-RELATED"/>
    <property type="match status" value="1"/>
</dbReference>
<evidence type="ECO:0000256" key="3">
    <source>
        <dbReference type="ARBA" id="ARBA00022475"/>
    </source>
</evidence>
<dbReference type="CDD" id="cd06579">
    <property type="entry name" value="TM_PBP1_transp_AraH_like"/>
    <property type="match status" value="1"/>
</dbReference>
<evidence type="ECO:0000256" key="2">
    <source>
        <dbReference type="ARBA" id="ARBA00022448"/>
    </source>
</evidence>
<proteinExistence type="predicted"/>
<feature type="transmembrane region" description="Helical" evidence="8">
    <location>
        <begin position="138"/>
        <end position="155"/>
    </location>
</feature>
<accession>A0ABV1DB75</accession>
<sequence>KGIEVGYMGAKSQKKNINTQIIFTLTGLLILCVFFSITTKSFLTQRNLLNIATQTSVAVIVAIAETYIIASGCIDLSVGAGVAFSGLVVASAMKAGIPVPAAMLLALGTGMALGAFNAFVITVLGIVPFIATLGTNSIFRGIVLVIMDGVPMSGLKSEFTWIGSGKLWGWLPWAVVFMAVIAVVMAILLKKSKFGRYVYAIGSNEQAAYLSGIPVNRIKVLNYVISGALVAFAGMLLAARVSSAAPTAGDLYETNAIAASVIGGATLSGGKGSIAGTIVGAFIIGVLSNGLNLIGLNYFWQQVAIGVVIISAVFLEVVRERLKK</sequence>
<name>A0ABV1DB75_9FIRM</name>
<evidence type="ECO:0000256" key="7">
    <source>
        <dbReference type="ARBA" id="ARBA00023136"/>
    </source>
</evidence>
<comment type="caution">
    <text evidence="9">The sequence shown here is derived from an EMBL/GenBank/DDBJ whole genome shotgun (WGS) entry which is preliminary data.</text>
</comment>
<dbReference type="Pfam" id="PF02653">
    <property type="entry name" value="BPD_transp_2"/>
    <property type="match status" value="1"/>
</dbReference>
<feature type="transmembrane region" description="Helical" evidence="8">
    <location>
        <begin position="21"/>
        <end position="39"/>
    </location>
</feature>
<feature type="transmembrane region" description="Helical" evidence="8">
    <location>
        <begin position="76"/>
        <end position="97"/>
    </location>
</feature>
<dbReference type="Proteomes" id="UP001454086">
    <property type="component" value="Unassembled WGS sequence"/>
</dbReference>
<evidence type="ECO:0000256" key="8">
    <source>
        <dbReference type="SAM" id="Phobius"/>
    </source>
</evidence>
<keyword evidence="4" id="KW-0997">Cell inner membrane</keyword>
<dbReference type="RefSeq" id="WP_349118345.1">
    <property type="nucleotide sequence ID" value="NZ_JBBMFM010000060.1"/>
</dbReference>
<keyword evidence="7 8" id="KW-0472">Membrane</keyword>
<feature type="transmembrane region" description="Helical" evidence="8">
    <location>
        <begin position="274"/>
        <end position="293"/>
    </location>
</feature>
<evidence type="ECO:0000256" key="5">
    <source>
        <dbReference type="ARBA" id="ARBA00022692"/>
    </source>
</evidence>
<evidence type="ECO:0000313" key="10">
    <source>
        <dbReference type="Proteomes" id="UP001454086"/>
    </source>
</evidence>
<evidence type="ECO:0000313" key="9">
    <source>
        <dbReference type="EMBL" id="MEQ2426404.1"/>
    </source>
</evidence>
<organism evidence="9 10">
    <name type="scientific">Enterocloster hominis</name>
    <name type="common">ex Hitch et al. 2024</name>
    <dbReference type="NCBI Taxonomy" id="1917870"/>
    <lineage>
        <taxon>Bacteria</taxon>
        <taxon>Bacillati</taxon>
        <taxon>Bacillota</taxon>
        <taxon>Clostridia</taxon>
        <taxon>Lachnospirales</taxon>
        <taxon>Lachnospiraceae</taxon>
        <taxon>Enterocloster</taxon>
    </lineage>
</organism>
<keyword evidence="5 8" id="KW-0812">Transmembrane</keyword>
<feature type="transmembrane region" description="Helical" evidence="8">
    <location>
        <begin position="220"/>
        <end position="239"/>
    </location>
</feature>
<feature type="transmembrane region" description="Helical" evidence="8">
    <location>
        <begin position="167"/>
        <end position="189"/>
    </location>
</feature>
<keyword evidence="2" id="KW-0813">Transport</keyword>
<dbReference type="PANTHER" id="PTHR32196:SF21">
    <property type="entry name" value="ABC TRANSPORTER PERMEASE PROTEIN YPHD-RELATED"/>
    <property type="match status" value="1"/>
</dbReference>
<gene>
    <name evidence="9" type="ORF">WMQ36_15630</name>
</gene>
<keyword evidence="10" id="KW-1185">Reference proteome</keyword>
<feature type="transmembrane region" description="Helical" evidence="8">
    <location>
        <begin position="103"/>
        <end position="131"/>
    </location>
</feature>
<evidence type="ECO:0000256" key="1">
    <source>
        <dbReference type="ARBA" id="ARBA00004651"/>
    </source>
</evidence>
<comment type="subcellular location">
    <subcellularLocation>
        <location evidence="1">Cell membrane</location>
        <topology evidence="1">Multi-pass membrane protein</topology>
    </subcellularLocation>
</comment>
<feature type="transmembrane region" description="Helical" evidence="8">
    <location>
        <begin position="51"/>
        <end position="69"/>
    </location>
</feature>
<keyword evidence="3" id="KW-1003">Cell membrane</keyword>
<reference evidence="9 10" key="1">
    <citation type="submission" date="2024-03" db="EMBL/GenBank/DDBJ databases">
        <title>Human intestinal bacterial collection.</title>
        <authorList>
            <person name="Pauvert C."/>
            <person name="Hitch T.C.A."/>
            <person name="Clavel T."/>
        </authorList>
    </citation>
    <scope>NUCLEOTIDE SEQUENCE [LARGE SCALE GENOMIC DNA]</scope>
    <source>
        <strain evidence="9 10">CLA-SR-H021</strain>
    </source>
</reference>
<feature type="non-terminal residue" evidence="9">
    <location>
        <position position="1"/>
    </location>
</feature>
<evidence type="ECO:0000256" key="6">
    <source>
        <dbReference type="ARBA" id="ARBA00022989"/>
    </source>
</evidence>
<evidence type="ECO:0000256" key="4">
    <source>
        <dbReference type="ARBA" id="ARBA00022519"/>
    </source>
</evidence>